<evidence type="ECO:0000313" key="2">
    <source>
        <dbReference type="Proteomes" id="UP001381693"/>
    </source>
</evidence>
<organism evidence="1 2">
    <name type="scientific">Halocaridina rubra</name>
    <name type="common">Hawaiian red shrimp</name>
    <dbReference type="NCBI Taxonomy" id="373956"/>
    <lineage>
        <taxon>Eukaryota</taxon>
        <taxon>Metazoa</taxon>
        <taxon>Ecdysozoa</taxon>
        <taxon>Arthropoda</taxon>
        <taxon>Crustacea</taxon>
        <taxon>Multicrustacea</taxon>
        <taxon>Malacostraca</taxon>
        <taxon>Eumalacostraca</taxon>
        <taxon>Eucarida</taxon>
        <taxon>Decapoda</taxon>
        <taxon>Pleocyemata</taxon>
        <taxon>Caridea</taxon>
        <taxon>Atyoidea</taxon>
        <taxon>Atyidae</taxon>
        <taxon>Halocaridina</taxon>
    </lineage>
</organism>
<sequence length="143" mass="16756">MLSLSIAKGRLISTNETGILPLSKPKLLNALSQQKHFKFSDVFASSSSVRKFYDTRVSTSLSFIFPNDWRREGPEPSWRAYDNWLLHLTISVIRKTKSVVEDCVRRVRSNFLIVRGRRRRCTPVYDPEDRSYPAYAVFRVWNR</sequence>
<name>A0AAN8WLP8_HALRR</name>
<gene>
    <name evidence="1" type="ORF">SK128_026440</name>
</gene>
<accession>A0AAN8WLP8</accession>
<evidence type="ECO:0000313" key="1">
    <source>
        <dbReference type="EMBL" id="KAK7053143.1"/>
    </source>
</evidence>
<dbReference type="Proteomes" id="UP001381693">
    <property type="component" value="Unassembled WGS sequence"/>
</dbReference>
<reference evidence="1 2" key="1">
    <citation type="submission" date="2023-11" db="EMBL/GenBank/DDBJ databases">
        <title>Halocaridina rubra genome assembly.</title>
        <authorList>
            <person name="Smith C."/>
        </authorList>
    </citation>
    <scope>NUCLEOTIDE SEQUENCE [LARGE SCALE GENOMIC DNA]</scope>
    <source>
        <strain evidence="1">EP-1</strain>
        <tissue evidence="1">Whole</tissue>
    </source>
</reference>
<dbReference type="AlphaFoldDB" id="A0AAN8WLP8"/>
<keyword evidence="2" id="KW-1185">Reference proteome</keyword>
<protein>
    <submittedName>
        <fullName evidence="1">Uncharacterized protein</fullName>
    </submittedName>
</protein>
<comment type="caution">
    <text evidence="1">The sequence shown here is derived from an EMBL/GenBank/DDBJ whole genome shotgun (WGS) entry which is preliminary data.</text>
</comment>
<dbReference type="EMBL" id="JAXCGZ010021341">
    <property type="protein sequence ID" value="KAK7053143.1"/>
    <property type="molecule type" value="Genomic_DNA"/>
</dbReference>
<proteinExistence type="predicted"/>